<name>A0A645GYF8_9ZZZZ</name>
<protein>
    <submittedName>
        <fullName evidence="5">HTH-type transcriptional activator RhaR</fullName>
    </submittedName>
</protein>
<proteinExistence type="predicted"/>
<dbReference type="Pfam" id="PF12833">
    <property type="entry name" value="HTH_18"/>
    <property type="match status" value="1"/>
</dbReference>
<sequence>MGEDSPAMIRRKTLIAMQLLVSMEEDVDSPCVNERLIPKCLAVIRRSIADPNFGIQDLCDRFSVSRATLTRQFRKETHMSPGRFILNEKMAKAVALLSGTDLSIESIARQCGFHDRATFTRFIHRGKGMNPSEFRKQCGQGTLR</sequence>
<dbReference type="SUPFAM" id="SSF46689">
    <property type="entry name" value="Homeodomain-like"/>
    <property type="match status" value="2"/>
</dbReference>
<accession>A0A645GYF8</accession>
<keyword evidence="3" id="KW-0804">Transcription</keyword>
<evidence type="ECO:0000256" key="1">
    <source>
        <dbReference type="ARBA" id="ARBA00023015"/>
    </source>
</evidence>
<dbReference type="PANTHER" id="PTHR43280:SF2">
    <property type="entry name" value="HTH-TYPE TRANSCRIPTIONAL REGULATOR EXSA"/>
    <property type="match status" value="1"/>
</dbReference>
<evidence type="ECO:0000259" key="4">
    <source>
        <dbReference type="PROSITE" id="PS01124"/>
    </source>
</evidence>
<gene>
    <name evidence="5" type="primary">rhaR_172</name>
    <name evidence="5" type="ORF">SDC9_178556</name>
</gene>
<evidence type="ECO:0000256" key="3">
    <source>
        <dbReference type="ARBA" id="ARBA00023163"/>
    </source>
</evidence>
<dbReference type="AlphaFoldDB" id="A0A645GYF8"/>
<dbReference type="InterPro" id="IPR018060">
    <property type="entry name" value="HTH_AraC"/>
</dbReference>
<dbReference type="PROSITE" id="PS01124">
    <property type="entry name" value="HTH_ARAC_FAMILY_2"/>
    <property type="match status" value="1"/>
</dbReference>
<keyword evidence="1" id="KW-0805">Transcription regulation</keyword>
<dbReference type="EMBL" id="VSSQ01082472">
    <property type="protein sequence ID" value="MPN31082.1"/>
    <property type="molecule type" value="Genomic_DNA"/>
</dbReference>
<organism evidence="5">
    <name type="scientific">bioreactor metagenome</name>
    <dbReference type="NCBI Taxonomy" id="1076179"/>
    <lineage>
        <taxon>unclassified sequences</taxon>
        <taxon>metagenomes</taxon>
        <taxon>ecological metagenomes</taxon>
    </lineage>
</organism>
<evidence type="ECO:0000256" key="2">
    <source>
        <dbReference type="ARBA" id="ARBA00023125"/>
    </source>
</evidence>
<dbReference type="Gene3D" id="1.10.10.60">
    <property type="entry name" value="Homeodomain-like"/>
    <property type="match status" value="1"/>
</dbReference>
<evidence type="ECO:0000313" key="5">
    <source>
        <dbReference type="EMBL" id="MPN31082.1"/>
    </source>
</evidence>
<feature type="domain" description="HTH araC/xylS-type" evidence="4">
    <location>
        <begin position="38"/>
        <end position="137"/>
    </location>
</feature>
<dbReference type="SMART" id="SM00342">
    <property type="entry name" value="HTH_ARAC"/>
    <property type="match status" value="1"/>
</dbReference>
<comment type="caution">
    <text evidence="5">The sequence shown here is derived from an EMBL/GenBank/DDBJ whole genome shotgun (WGS) entry which is preliminary data.</text>
</comment>
<keyword evidence="2" id="KW-0238">DNA-binding</keyword>
<dbReference type="InterPro" id="IPR009057">
    <property type="entry name" value="Homeodomain-like_sf"/>
</dbReference>
<dbReference type="PANTHER" id="PTHR43280">
    <property type="entry name" value="ARAC-FAMILY TRANSCRIPTIONAL REGULATOR"/>
    <property type="match status" value="1"/>
</dbReference>
<dbReference type="GO" id="GO:0003700">
    <property type="term" value="F:DNA-binding transcription factor activity"/>
    <property type="evidence" value="ECO:0007669"/>
    <property type="project" value="InterPro"/>
</dbReference>
<dbReference type="GO" id="GO:0043565">
    <property type="term" value="F:sequence-specific DNA binding"/>
    <property type="evidence" value="ECO:0007669"/>
    <property type="project" value="InterPro"/>
</dbReference>
<reference evidence="5" key="1">
    <citation type="submission" date="2019-08" db="EMBL/GenBank/DDBJ databases">
        <authorList>
            <person name="Kucharzyk K."/>
            <person name="Murdoch R.W."/>
            <person name="Higgins S."/>
            <person name="Loffler F."/>
        </authorList>
    </citation>
    <scope>NUCLEOTIDE SEQUENCE</scope>
</reference>